<feature type="signal peptide" evidence="5">
    <location>
        <begin position="1"/>
        <end position="25"/>
    </location>
</feature>
<dbReference type="Proteomes" id="UP000062998">
    <property type="component" value="Unassembled WGS sequence"/>
</dbReference>
<evidence type="ECO:0000256" key="3">
    <source>
        <dbReference type="ARBA" id="ARBA00022729"/>
    </source>
</evidence>
<dbReference type="InterPro" id="IPR008966">
    <property type="entry name" value="Adhesion_dom_sf"/>
</dbReference>
<feature type="domain" description="Fimbrial-type adhesion" evidence="6">
    <location>
        <begin position="192"/>
        <end position="339"/>
    </location>
</feature>
<comment type="similarity">
    <text evidence="2">Belongs to the fimbrial protein family.</text>
</comment>
<dbReference type="Gene3D" id="2.60.40.1090">
    <property type="entry name" value="Fimbrial-type adhesion domain"/>
    <property type="match status" value="1"/>
</dbReference>
<comment type="subcellular location">
    <subcellularLocation>
        <location evidence="1">Fimbrium</location>
    </subcellularLocation>
</comment>
<proteinExistence type="inferred from homology"/>
<dbReference type="SUPFAM" id="SSF49401">
    <property type="entry name" value="Bacterial adhesins"/>
    <property type="match status" value="1"/>
</dbReference>
<dbReference type="InterPro" id="IPR036937">
    <property type="entry name" value="Adhesion_dom_fimbrial_sf"/>
</dbReference>
<dbReference type="InterPro" id="IPR000259">
    <property type="entry name" value="Adhesion_dom_fimbrial"/>
</dbReference>
<dbReference type="InterPro" id="IPR054160">
    <property type="entry name" value="MrkD_recept-bd"/>
</dbReference>
<protein>
    <submittedName>
        <fullName evidence="8">Fimbrial protein</fullName>
    </submittedName>
</protein>
<dbReference type="PANTHER" id="PTHR33420:SF12">
    <property type="entry name" value="FIMBRIN-LIKE PROTEIN FIMI-RELATED"/>
    <property type="match status" value="1"/>
</dbReference>
<keyword evidence="3 5" id="KW-0732">Signal</keyword>
<evidence type="ECO:0000259" key="7">
    <source>
        <dbReference type="Pfam" id="PF22003"/>
    </source>
</evidence>
<name>A0A107FNJ0_9BURK</name>
<feature type="chain" id="PRO_5007127744" evidence="5">
    <location>
        <begin position="26"/>
        <end position="339"/>
    </location>
</feature>
<keyword evidence="4" id="KW-0281">Fimbrium</keyword>
<dbReference type="Pfam" id="PF22003">
    <property type="entry name" value="MrkDrd"/>
    <property type="match status" value="1"/>
</dbReference>
<dbReference type="GO" id="GO:0009289">
    <property type="term" value="C:pilus"/>
    <property type="evidence" value="ECO:0007669"/>
    <property type="project" value="UniProtKB-SubCell"/>
</dbReference>
<dbReference type="GO" id="GO:0043709">
    <property type="term" value="P:cell adhesion involved in single-species biofilm formation"/>
    <property type="evidence" value="ECO:0007669"/>
    <property type="project" value="TreeGrafter"/>
</dbReference>
<dbReference type="EMBL" id="LPIX01000089">
    <property type="protein sequence ID" value="KWD96792.1"/>
    <property type="molecule type" value="Genomic_DNA"/>
</dbReference>
<reference evidence="8 9" key="1">
    <citation type="submission" date="2015-11" db="EMBL/GenBank/DDBJ databases">
        <title>Expanding the genomic diversity of Burkholderia species for the development of highly accurate diagnostics.</title>
        <authorList>
            <person name="Sahl J."/>
            <person name="Keim P."/>
            <person name="Wagner D."/>
        </authorList>
    </citation>
    <scope>NUCLEOTIDE SEQUENCE [LARGE SCALE GENOMIC DNA]</scope>
    <source>
        <strain evidence="8 9">MSMB2167WGS</strain>
    </source>
</reference>
<comment type="caution">
    <text evidence="8">The sequence shown here is derived from an EMBL/GenBank/DDBJ whole genome shotgun (WGS) entry which is preliminary data.</text>
</comment>
<dbReference type="Gene3D" id="2.60.40.3310">
    <property type="match status" value="1"/>
</dbReference>
<feature type="domain" description="MrkD-like receptor binding" evidence="7">
    <location>
        <begin position="55"/>
        <end position="175"/>
    </location>
</feature>
<evidence type="ECO:0000313" key="9">
    <source>
        <dbReference type="Proteomes" id="UP000062998"/>
    </source>
</evidence>
<evidence type="ECO:0000313" key="8">
    <source>
        <dbReference type="EMBL" id="KWD96792.1"/>
    </source>
</evidence>
<sequence length="339" mass="36037">MRHYLFRLTFAVACALSLHPDSAMARCETYTNDGLSYYVTHFSGFNPPAFDPSAFAVGSVIYSYSAYPTVVNKSSSSPYPSLVSCETNTRTYATGIGMQSNNIYPTSIPNIGIRILNDYSSTKFPFFGSYWTTSTWLATQYEIRIELIKTGNITAGGVLSGAFAQYRANDANGQLLVEHRFASPVVVQPKVPTCKVSTPAVAVPMTSVHMALFKGVGTTTTPNPFEIALACSGGLAGTSTNAYVTLTDTTMPGNTSTTLSLTKDSMASGVGIQILKNGTPLGFGPDSAAVGNTNQWYAGTIAQGQANLKIPLSARYVQTGEKVTPGSANARATFTLSYQ</sequence>
<accession>A0A107FNJ0</accession>
<dbReference type="InterPro" id="IPR050263">
    <property type="entry name" value="Bact_Fimbrial_Adh_Pro"/>
</dbReference>
<evidence type="ECO:0000256" key="5">
    <source>
        <dbReference type="SAM" id="SignalP"/>
    </source>
</evidence>
<evidence type="ECO:0000256" key="2">
    <source>
        <dbReference type="ARBA" id="ARBA00006671"/>
    </source>
</evidence>
<dbReference type="RefSeq" id="WP_060326406.1">
    <property type="nucleotide sequence ID" value="NZ_LPIU01000007.1"/>
</dbReference>
<gene>
    <name evidence="8" type="ORF">WL73_21875</name>
</gene>
<evidence type="ECO:0000256" key="4">
    <source>
        <dbReference type="ARBA" id="ARBA00023263"/>
    </source>
</evidence>
<organism evidence="8 9">
    <name type="scientific">Burkholderia ubonensis</name>
    <dbReference type="NCBI Taxonomy" id="101571"/>
    <lineage>
        <taxon>Bacteria</taxon>
        <taxon>Pseudomonadati</taxon>
        <taxon>Pseudomonadota</taxon>
        <taxon>Betaproteobacteria</taxon>
        <taxon>Burkholderiales</taxon>
        <taxon>Burkholderiaceae</taxon>
        <taxon>Burkholderia</taxon>
        <taxon>Burkholderia cepacia complex</taxon>
    </lineage>
</organism>
<dbReference type="PANTHER" id="PTHR33420">
    <property type="entry name" value="FIMBRIAL SUBUNIT ELFA-RELATED"/>
    <property type="match status" value="1"/>
</dbReference>
<dbReference type="Pfam" id="PF00419">
    <property type="entry name" value="Fimbrial"/>
    <property type="match status" value="1"/>
</dbReference>
<dbReference type="AlphaFoldDB" id="A0A107FNJ0"/>
<evidence type="ECO:0000256" key="1">
    <source>
        <dbReference type="ARBA" id="ARBA00004561"/>
    </source>
</evidence>
<evidence type="ECO:0000259" key="6">
    <source>
        <dbReference type="Pfam" id="PF00419"/>
    </source>
</evidence>